<organism evidence="1 3">
    <name type="scientific">Nelumbo nucifera</name>
    <name type="common">Sacred lotus</name>
    <dbReference type="NCBI Taxonomy" id="4432"/>
    <lineage>
        <taxon>Eukaryota</taxon>
        <taxon>Viridiplantae</taxon>
        <taxon>Streptophyta</taxon>
        <taxon>Embryophyta</taxon>
        <taxon>Tracheophyta</taxon>
        <taxon>Spermatophyta</taxon>
        <taxon>Magnoliopsida</taxon>
        <taxon>Proteales</taxon>
        <taxon>Nelumbonaceae</taxon>
        <taxon>Nelumbo</taxon>
    </lineage>
</organism>
<dbReference type="Gene3D" id="3.30.2450.30">
    <property type="match status" value="1"/>
</dbReference>
<dbReference type="AlphaFoldDB" id="A0A1U8QA29"/>
<name>A0A1U8QA29_NELNU</name>
<protein>
    <submittedName>
        <fullName evidence="2 3">Uncharacterized protein LOC109115765</fullName>
    </submittedName>
</protein>
<dbReference type="KEGG" id="nnu:109115765"/>
<keyword evidence="1" id="KW-1185">Reference proteome</keyword>
<accession>A0A1U8QA29</accession>
<evidence type="ECO:0000313" key="3">
    <source>
        <dbReference type="RefSeq" id="XP_019055644.1"/>
    </source>
</evidence>
<dbReference type="Proteomes" id="UP000189703">
    <property type="component" value="Unplaced"/>
</dbReference>
<sequence length="324" mass="37219">MESRGFVEVARWRKSLRIETKEFLFEELKIKGHSSLKIREMKKAMVLVQGQEMVEWLMEFMSEAANRGKKPSRQEWSVETGRSYLMECKRNSKGSYISLSEFFAKGKKQMVCFPQGKNGQGWKEVASVLKTFFNSRRKGEDKGEGEVPRKTDAEVKRKDMFVMAHCQSLSTMTVNVRKGCWEDMMVLEANKPILEWRKVADMLIQKLNLRTTFILTPFNSFKVLLDPVENLIEVEALSFQDPLGSFSLFKWSPSSNSKPFHLWNHETAASIAMLCGVRLDVEFWGDLRSEALLVSGVKLEDIPRKVSINVGGRLDRLKMKGKNG</sequence>
<dbReference type="RefSeq" id="XP_019055643.1">
    <property type="nucleotide sequence ID" value="XM_019200098.1"/>
</dbReference>
<evidence type="ECO:0000313" key="2">
    <source>
        <dbReference type="RefSeq" id="XP_019055643.1"/>
    </source>
</evidence>
<dbReference type="OrthoDB" id="1713445at2759"/>
<evidence type="ECO:0000313" key="1">
    <source>
        <dbReference type="Proteomes" id="UP000189703"/>
    </source>
</evidence>
<dbReference type="RefSeq" id="XP_019055644.1">
    <property type="nucleotide sequence ID" value="XM_019200099.1"/>
</dbReference>
<gene>
    <name evidence="2 3" type="primary">LOC109115765</name>
</gene>
<dbReference type="GeneID" id="109115765"/>
<reference evidence="2 3" key="1">
    <citation type="submission" date="2025-04" db="UniProtKB">
        <authorList>
            <consortium name="RefSeq"/>
        </authorList>
    </citation>
    <scope>IDENTIFICATION</scope>
</reference>
<proteinExistence type="predicted"/>